<dbReference type="PROSITE" id="PS50011">
    <property type="entry name" value="PROTEIN_KINASE_DOM"/>
    <property type="match status" value="1"/>
</dbReference>
<keyword evidence="4 7" id="KW-0728">SH3 domain</keyword>
<feature type="region of interest" description="Disordered" evidence="8">
    <location>
        <begin position="480"/>
        <end position="530"/>
    </location>
</feature>
<dbReference type="InterPro" id="IPR051681">
    <property type="entry name" value="Ser/Thr_Kinases-Pseudokinases"/>
</dbReference>
<evidence type="ECO:0000256" key="2">
    <source>
        <dbReference type="ARBA" id="ARBA00006529"/>
    </source>
</evidence>
<evidence type="ECO:0000256" key="7">
    <source>
        <dbReference type="PROSITE-ProRule" id="PRU00192"/>
    </source>
</evidence>
<dbReference type="CDD" id="cd01786">
    <property type="entry name" value="RA_STE50"/>
    <property type="match status" value="1"/>
</dbReference>
<dbReference type="SUPFAM" id="SSF50044">
    <property type="entry name" value="SH3-domain"/>
    <property type="match status" value="2"/>
</dbReference>
<evidence type="ECO:0000256" key="6">
    <source>
        <dbReference type="ARBA" id="ARBA00048329"/>
    </source>
</evidence>
<dbReference type="Pfam" id="PF00018">
    <property type="entry name" value="SH3_1"/>
    <property type="match status" value="2"/>
</dbReference>
<dbReference type="InterPro" id="IPR029071">
    <property type="entry name" value="Ubiquitin-like_domsf"/>
</dbReference>
<dbReference type="EMBL" id="JANIEX010000165">
    <property type="protein sequence ID" value="KAJ3571924.1"/>
    <property type="molecule type" value="Genomic_DNA"/>
</dbReference>
<name>A0AAD5YSU4_9AGAR</name>
<evidence type="ECO:0000256" key="1">
    <source>
        <dbReference type="ARBA" id="ARBA00001946"/>
    </source>
</evidence>
<dbReference type="PROSITE" id="PS50002">
    <property type="entry name" value="SH3"/>
    <property type="match status" value="2"/>
</dbReference>
<accession>A0AAD5YSU4</accession>
<keyword evidence="13" id="KW-1185">Reference proteome</keyword>
<dbReference type="InterPro" id="IPR008271">
    <property type="entry name" value="Ser/Thr_kinase_AS"/>
</dbReference>
<dbReference type="InterPro" id="IPR000719">
    <property type="entry name" value="Prot_kinase_dom"/>
</dbReference>
<evidence type="ECO:0000256" key="3">
    <source>
        <dbReference type="ARBA" id="ARBA00012406"/>
    </source>
</evidence>
<dbReference type="SMART" id="SM00220">
    <property type="entry name" value="S_TKc"/>
    <property type="match status" value="1"/>
</dbReference>
<evidence type="ECO:0000259" key="9">
    <source>
        <dbReference type="PROSITE" id="PS50002"/>
    </source>
</evidence>
<dbReference type="Proteomes" id="UP001213000">
    <property type="component" value="Unassembled WGS sequence"/>
</dbReference>
<dbReference type="SUPFAM" id="SSF56112">
    <property type="entry name" value="Protein kinase-like (PK-like)"/>
    <property type="match status" value="1"/>
</dbReference>
<proteinExistence type="inferred from homology"/>
<evidence type="ECO:0000259" key="11">
    <source>
        <dbReference type="PROSITE" id="PS50200"/>
    </source>
</evidence>
<protein>
    <recommendedName>
        <fullName evidence="3">mitogen-activated protein kinase kinase kinase</fullName>
        <ecNumber evidence="3">2.7.11.25</ecNumber>
    </recommendedName>
</protein>
<evidence type="ECO:0000313" key="13">
    <source>
        <dbReference type="Proteomes" id="UP001213000"/>
    </source>
</evidence>
<dbReference type="AlphaFoldDB" id="A0AAD5YSU4"/>
<evidence type="ECO:0000259" key="10">
    <source>
        <dbReference type="PROSITE" id="PS50011"/>
    </source>
</evidence>
<dbReference type="Gene3D" id="1.10.510.10">
    <property type="entry name" value="Transferase(Phosphotransferase) domain 1"/>
    <property type="match status" value="1"/>
</dbReference>
<feature type="domain" description="SH3" evidence="9">
    <location>
        <begin position="563"/>
        <end position="634"/>
    </location>
</feature>
<dbReference type="InterPro" id="IPR011009">
    <property type="entry name" value="Kinase-like_dom_sf"/>
</dbReference>
<sequence>MLYPRYYVLKDITCDSQEDGGGYCDIHKGHWINGQVLCLKVVRLYQRSDTEKLLKLCAREAILWGQLRQPNIVPFYGIYYLDEDQKRVCLVSPWQSNGNIVAYLENNPLVPREPFCSDVARGLEYLHDESIIHGDLKELNILINALGRACIADFGLSVIKSNKTFGFTVTTCVPMGRTNRWAAPELLEDGFSATQASDVWAFGCVCYEILTQLRPFNDCSLDIHVVRKLIRGDLPAPLDDVDIGMRTLIAKLLSVQSPETMQGSPTDGHGFQKAMTQSSLAAVNLIEMWKVFHEQGLVESVKPGTAFKTLIVVHSLAEMSYDAGYEPPQSHSNAVQLALAVVDSLRSETSSPRTQGRKFPEYLPQERSDNLKTFKVGLDDPTRKVLPAALTKYHMDYNSWKNYAMFICYGSSGNRIERCLSFDEKPLLLYQKLKDSGKNPVFMMKHIKGIRSPIVIAQQKHAARKASSVISNDTVVTQGHLKTGSTSKTSQLLRPEVTPLDLSKKSSGEISSGRSDASENGTPTTSENTLVAPGQITIKSESKPTEVQQLNHDTLLGTPSPSGGVSYAIAIYPYMAEQEDELDVLVGDIYNVISRSRGWWIVERDPGGTGVLESGSRPPSKGWVPAGCLLETNVPVLSAIAEANATRSYSSDISGVPAILPHRIVSTSFPGVALMDYIKKGEEEVGLVEGDQLKVFKRYNHWSYAVKQGGDRGWVPSWYIGKLAANSL</sequence>
<dbReference type="PROSITE" id="PS50200">
    <property type="entry name" value="RA"/>
    <property type="match status" value="1"/>
</dbReference>
<dbReference type="Pfam" id="PF00788">
    <property type="entry name" value="RA"/>
    <property type="match status" value="1"/>
</dbReference>
<dbReference type="Gene3D" id="2.30.30.40">
    <property type="entry name" value="SH3 Domains"/>
    <property type="match status" value="2"/>
</dbReference>
<organism evidence="12 13">
    <name type="scientific">Leucocoprinus birnbaumii</name>
    <dbReference type="NCBI Taxonomy" id="56174"/>
    <lineage>
        <taxon>Eukaryota</taxon>
        <taxon>Fungi</taxon>
        <taxon>Dikarya</taxon>
        <taxon>Basidiomycota</taxon>
        <taxon>Agaricomycotina</taxon>
        <taxon>Agaricomycetes</taxon>
        <taxon>Agaricomycetidae</taxon>
        <taxon>Agaricales</taxon>
        <taxon>Agaricineae</taxon>
        <taxon>Agaricaceae</taxon>
        <taxon>Leucocoprinus</taxon>
    </lineage>
</organism>
<dbReference type="InterPro" id="IPR001452">
    <property type="entry name" value="SH3_domain"/>
</dbReference>
<reference evidence="12" key="1">
    <citation type="submission" date="2022-07" db="EMBL/GenBank/DDBJ databases">
        <title>Genome Sequence of Leucocoprinus birnbaumii.</title>
        <authorList>
            <person name="Buettner E."/>
        </authorList>
    </citation>
    <scope>NUCLEOTIDE SEQUENCE</scope>
    <source>
        <strain evidence="12">VT141</strain>
    </source>
</reference>
<feature type="compositionally biased region" description="Polar residues" evidence="8">
    <location>
        <begin position="483"/>
        <end position="492"/>
    </location>
</feature>
<dbReference type="SMART" id="SM00326">
    <property type="entry name" value="SH3"/>
    <property type="match status" value="2"/>
</dbReference>
<dbReference type="Pfam" id="PF00069">
    <property type="entry name" value="Pkinase"/>
    <property type="match status" value="1"/>
</dbReference>
<evidence type="ECO:0000256" key="8">
    <source>
        <dbReference type="SAM" id="MobiDB-lite"/>
    </source>
</evidence>
<comment type="cofactor">
    <cofactor evidence="1">
        <name>Mg(2+)</name>
        <dbReference type="ChEBI" id="CHEBI:18420"/>
    </cofactor>
</comment>
<feature type="domain" description="SH3" evidence="9">
    <location>
        <begin position="666"/>
        <end position="725"/>
    </location>
</feature>
<dbReference type="PROSITE" id="PS00108">
    <property type="entry name" value="PROTEIN_KINASE_ST"/>
    <property type="match status" value="1"/>
</dbReference>
<dbReference type="InterPro" id="IPR000159">
    <property type="entry name" value="RA_dom"/>
</dbReference>
<evidence type="ECO:0000256" key="5">
    <source>
        <dbReference type="ARBA" id="ARBA00047559"/>
    </source>
</evidence>
<feature type="domain" description="Ras-associating" evidence="11">
    <location>
        <begin position="372"/>
        <end position="449"/>
    </location>
</feature>
<comment type="caution">
    <text evidence="12">The sequence shown here is derived from an EMBL/GenBank/DDBJ whole genome shotgun (WGS) entry which is preliminary data.</text>
</comment>
<dbReference type="GO" id="GO:0005524">
    <property type="term" value="F:ATP binding"/>
    <property type="evidence" value="ECO:0007669"/>
    <property type="project" value="InterPro"/>
</dbReference>
<comment type="catalytic activity">
    <reaction evidence="5">
        <text>L-threonyl-[protein] + ATP = O-phospho-L-threonyl-[protein] + ADP + H(+)</text>
        <dbReference type="Rhea" id="RHEA:46608"/>
        <dbReference type="Rhea" id="RHEA-COMP:11060"/>
        <dbReference type="Rhea" id="RHEA-COMP:11605"/>
        <dbReference type="ChEBI" id="CHEBI:15378"/>
        <dbReference type="ChEBI" id="CHEBI:30013"/>
        <dbReference type="ChEBI" id="CHEBI:30616"/>
        <dbReference type="ChEBI" id="CHEBI:61977"/>
        <dbReference type="ChEBI" id="CHEBI:456216"/>
        <dbReference type="EC" id="2.7.11.25"/>
    </reaction>
</comment>
<dbReference type="GO" id="GO:0004709">
    <property type="term" value="F:MAP kinase kinase kinase activity"/>
    <property type="evidence" value="ECO:0007669"/>
    <property type="project" value="UniProtKB-EC"/>
</dbReference>
<dbReference type="InterPro" id="IPR036028">
    <property type="entry name" value="SH3-like_dom_sf"/>
</dbReference>
<dbReference type="CDD" id="cd00174">
    <property type="entry name" value="SH3"/>
    <property type="match status" value="2"/>
</dbReference>
<dbReference type="EC" id="2.7.11.25" evidence="3"/>
<dbReference type="SMART" id="SM00314">
    <property type="entry name" value="RA"/>
    <property type="match status" value="1"/>
</dbReference>
<feature type="domain" description="Protein kinase" evidence="10">
    <location>
        <begin position="12"/>
        <end position="272"/>
    </location>
</feature>
<gene>
    <name evidence="12" type="ORF">NP233_g3440</name>
</gene>
<evidence type="ECO:0000256" key="4">
    <source>
        <dbReference type="ARBA" id="ARBA00022443"/>
    </source>
</evidence>
<dbReference type="PANTHER" id="PTHR44329">
    <property type="entry name" value="SERINE/THREONINE-PROTEIN KINASE TNNI3K-RELATED"/>
    <property type="match status" value="1"/>
</dbReference>
<dbReference type="SUPFAM" id="SSF54236">
    <property type="entry name" value="Ubiquitin-like"/>
    <property type="match status" value="1"/>
</dbReference>
<dbReference type="Gene3D" id="3.10.20.90">
    <property type="entry name" value="Phosphatidylinositol 3-kinase Catalytic Subunit, Chain A, domain 1"/>
    <property type="match status" value="1"/>
</dbReference>
<comment type="catalytic activity">
    <reaction evidence="6">
        <text>L-seryl-[protein] + ATP = O-phospho-L-seryl-[protein] + ADP + H(+)</text>
        <dbReference type="Rhea" id="RHEA:17989"/>
        <dbReference type="Rhea" id="RHEA-COMP:9863"/>
        <dbReference type="Rhea" id="RHEA-COMP:11604"/>
        <dbReference type="ChEBI" id="CHEBI:15378"/>
        <dbReference type="ChEBI" id="CHEBI:29999"/>
        <dbReference type="ChEBI" id="CHEBI:30616"/>
        <dbReference type="ChEBI" id="CHEBI:83421"/>
        <dbReference type="ChEBI" id="CHEBI:456216"/>
        <dbReference type="EC" id="2.7.11.25"/>
    </reaction>
</comment>
<evidence type="ECO:0000313" key="12">
    <source>
        <dbReference type="EMBL" id="KAJ3571924.1"/>
    </source>
</evidence>
<comment type="similarity">
    <text evidence="2">Belongs to the protein kinase superfamily. STE Ser/Thr protein kinase family. MAP kinase kinase kinase subfamily.</text>
</comment>
<feature type="compositionally biased region" description="Polar residues" evidence="8">
    <location>
        <begin position="508"/>
        <end position="529"/>
    </location>
</feature>